<gene>
    <name evidence="2" type="ORF">ODALV1_LOCUS16497</name>
</gene>
<keyword evidence="3" id="KW-1185">Reference proteome</keyword>
<dbReference type="Gene3D" id="3.80.10.10">
    <property type="entry name" value="Ribonuclease Inhibitor"/>
    <property type="match status" value="1"/>
</dbReference>
<proteinExistence type="predicted"/>
<dbReference type="InterPro" id="IPR001810">
    <property type="entry name" value="F-box_dom"/>
</dbReference>
<accession>A0ABP1R4R6</accession>
<reference evidence="2 3" key="1">
    <citation type="submission" date="2024-08" db="EMBL/GenBank/DDBJ databases">
        <authorList>
            <person name="Cucini C."/>
            <person name="Frati F."/>
        </authorList>
    </citation>
    <scope>NUCLEOTIDE SEQUENCE [LARGE SCALE GENOMIC DNA]</scope>
</reference>
<dbReference type="InterPro" id="IPR036047">
    <property type="entry name" value="F-box-like_dom_sf"/>
</dbReference>
<evidence type="ECO:0000313" key="3">
    <source>
        <dbReference type="Proteomes" id="UP001642540"/>
    </source>
</evidence>
<dbReference type="InterPro" id="IPR032675">
    <property type="entry name" value="LRR_dom_sf"/>
</dbReference>
<dbReference type="SUPFAM" id="SSF81383">
    <property type="entry name" value="F-box domain"/>
    <property type="match status" value="1"/>
</dbReference>
<evidence type="ECO:0000313" key="2">
    <source>
        <dbReference type="EMBL" id="CAL8114508.1"/>
    </source>
</evidence>
<evidence type="ECO:0000259" key="1">
    <source>
        <dbReference type="PROSITE" id="PS50181"/>
    </source>
</evidence>
<dbReference type="PROSITE" id="PS50181">
    <property type="entry name" value="FBOX"/>
    <property type="match status" value="1"/>
</dbReference>
<dbReference type="Pfam" id="PF00646">
    <property type="entry name" value="F-box"/>
    <property type="match status" value="1"/>
</dbReference>
<organism evidence="2 3">
    <name type="scientific">Orchesella dallaii</name>
    <dbReference type="NCBI Taxonomy" id="48710"/>
    <lineage>
        <taxon>Eukaryota</taxon>
        <taxon>Metazoa</taxon>
        <taxon>Ecdysozoa</taxon>
        <taxon>Arthropoda</taxon>
        <taxon>Hexapoda</taxon>
        <taxon>Collembola</taxon>
        <taxon>Entomobryomorpha</taxon>
        <taxon>Entomobryoidea</taxon>
        <taxon>Orchesellidae</taxon>
        <taxon>Orchesellinae</taxon>
        <taxon>Orchesella</taxon>
    </lineage>
</organism>
<protein>
    <recommendedName>
        <fullName evidence="1">F-box domain-containing protein</fullName>
    </recommendedName>
</protein>
<dbReference type="EMBL" id="CAXLJM020000050">
    <property type="protein sequence ID" value="CAL8114508.1"/>
    <property type="molecule type" value="Genomic_DNA"/>
</dbReference>
<feature type="domain" description="F-box" evidence="1">
    <location>
        <begin position="9"/>
        <end position="59"/>
    </location>
</feature>
<comment type="caution">
    <text evidence="2">The sequence shown here is derived from an EMBL/GenBank/DDBJ whole genome shotgun (WGS) entry which is preliminary data.</text>
</comment>
<sequence>MSASFQLEKDIFQMLPAEVWTHVFRYLSNEDCFNTRLVSDYMCNIIDTMPPPPLNWVHCYPSNLRSPTTTSTFAEAMIMFRKTPATRFLCAKDVEKFQTEIEQRTPTDTDAPSPFKYSTLTIDWSSVHDFSALHTELPAFLQKYGHHVMKLLYFIHCSVPNCVKNLKQILGNMPNLKTITFFSTTWDGITIKVSYFAKFSDMVSLSELEVLGQHHVPFLVAFTTRFGSQIRRLHWGLRYVSEMAPKSLRVVAKCVNLQTIKISNWPTELGNSFLPPPFLVTSAVSIVPLKHFSIRVTPYELKHSGITDFSHLRHIFEIVNAFTITLETICLHVDPTGLKLPKDSSEITKLGSGLNFLKVQELSLLYAVVGHPFFKVCLQACPKLKYLIFLDTKQILKNINDKVNIDKLVEVSRRLWSLVNGTKVYKIFIQSCRFDEKIGKLLPYIFEVKMVLE</sequence>
<dbReference type="Proteomes" id="UP001642540">
    <property type="component" value="Unassembled WGS sequence"/>
</dbReference>
<name>A0ABP1R4R6_9HEXA</name>